<dbReference type="Proteomes" id="UP000008957">
    <property type="component" value="Chromosome"/>
</dbReference>
<dbReference type="InterPro" id="IPR002880">
    <property type="entry name" value="Pyrv_Fd/Flavodoxin_OxRdtase_N"/>
</dbReference>
<feature type="binding site" evidence="12">
    <location>
        <position position="699"/>
    </location>
    <ligand>
        <name>[4Fe-4S] cluster</name>
        <dbReference type="ChEBI" id="CHEBI:49883"/>
        <label>1</label>
    </ligand>
</feature>
<feature type="binding site" evidence="12">
    <location>
        <position position="764"/>
    </location>
    <ligand>
        <name>[4Fe-4S] cluster</name>
        <dbReference type="ChEBI" id="CHEBI:49883"/>
        <label>1</label>
    </ligand>
</feature>
<dbReference type="InterPro" id="IPR002869">
    <property type="entry name" value="Pyrv_flavodox_OxRed_cen"/>
</dbReference>
<keyword evidence="8 12" id="KW-0411">Iron-sulfur</keyword>
<dbReference type="Pfam" id="PF01558">
    <property type="entry name" value="POR"/>
    <property type="match status" value="1"/>
</dbReference>
<dbReference type="Gene3D" id="3.40.50.970">
    <property type="match status" value="2"/>
</dbReference>
<evidence type="ECO:0000256" key="12">
    <source>
        <dbReference type="PIRSR" id="PIRSR000159-50"/>
    </source>
</evidence>
<dbReference type="GO" id="GO:0030976">
    <property type="term" value="F:thiamine pyrophosphate binding"/>
    <property type="evidence" value="ECO:0007669"/>
    <property type="project" value="InterPro"/>
</dbReference>
<evidence type="ECO:0000256" key="8">
    <source>
        <dbReference type="ARBA" id="ARBA00023014"/>
    </source>
</evidence>
<feature type="site" description="Important for catalytic activity" evidence="11">
    <location>
        <position position="31"/>
    </location>
</feature>
<dbReference type="Pfam" id="PF10371">
    <property type="entry name" value="EKR"/>
    <property type="match status" value="1"/>
</dbReference>
<dbReference type="PANTHER" id="PTHR32154">
    <property type="entry name" value="PYRUVATE-FLAVODOXIN OXIDOREDUCTASE-RELATED"/>
    <property type="match status" value="1"/>
</dbReference>
<dbReference type="InterPro" id="IPR009014">
    <property type="entry name" value="Transketo_C/PFOR_II"/>
</dbReference>
<dbReference type="Pfam" id="PF02775">
    <property type="entry name" value="TPP_enzyme_C"/>
    <property type="match status" value="1"/>
</dbReference>
<dbReference type="GO" id="GO:0005506">
    <property type="term" value="F:iron ion binding"/>
    <property type="evidence" value="ECO:0007669"/>
    <property type="project" value="InterPro"/>
</dbReference>
<dbReference type="InterPro" id="IPR017896">
    <property type="entry name" value="4Fe4S_Fe-S-bd"/>
</dbReference>
<dbReference type="FunFam" id="3.40.50.920:FF:000007">
    <property type="entry name" value="Pyruvate:ferredoxin (Flavodoxin) oxidoreductase"/>
    <property type="match status" value="1"/>
</dbReference>
<dbReference type="RefSeq" id="WP_015556541.1">
    <property type="nucleotide sequence ID" value="NC_021038.1"/>
</dbReference>
<feature type="domain" description="4Fe-4S ferredoxin-type" evidence="13">
    <location>
        <begin position="687"/>
        <end position="716"/>
    </location>
</feature>
<evidence type="ECO:0000256" key="2">
    <source>
        <dbReference type="ARBA" id="ARBA00022448"/>
    </source>
</evidence>
<dbReference type="SUPFAM" id="SSF54862">
    <property type="entry name" value="4Fe-4S ferredoxins"/>
    <property type="match status" value="1"/>
</dbReference>
<feature type="binding site" evidence="10">
    <location>
        <position position="824"/>
    </location>
    <ligand>
        <name>thiamine diphosphate</name>
        <dbReference type="ChEBI" id="CHEBI:58937"/>
    </ligand>
</feature>
<dbReference type="FunFam" id="3.40.920.10:FF:000001">
    <property type="entry name" value="Pyruvate:ferredoxin (Flavodoxin) oxidoreductase"/>
    <property type="match status" value="1"/>
</dbReference>
<feature type="binding site" evidence="12">
    <location>
        <position position="822"/>
    </location>
    <ligand>
        <name>[4Fe-4S] cluster</name>
        <dbReference type="ChEBI" id="CHEBI:49883"/>
        <label>3</label>
    </ligand>
</feature>
<keyword evidence="4 12" id="KW-0479">Metal-binding</keyword>
<reference evidence="14 15" key="2">
    <citation type="submission" date="2010-03" db="EMBL/GenBank/DDBJ databases">
        <authorList>
            <person name="Pajon A."/>
        </authorList>
    </citation>
    <scope>NUCLEOTIDE SEQUENCE [LARGE SCALE GENOMIC DNA]</scope>
    <source>
        <strain evidence="14 15">SGP1</strain>
    </source>
</reference>
<evidence type="ECO:0000256" key="4">
    <source>
        <dbReference type="ARBA" id="ARBA00022723"/>
    </source>
</evidence>
<dbReference type="InterPro" id="IPR011895">
    <property type="entry name" value="Pyrv_flavodox_OxRed"/>
</dbReference>
<dbReference type="InterPro" id="IPR019456">
    <property type="entry name" value="Pyrv-flavodox_OxRtase_EKR"/>
</dbReference>
<dbReference type="PANTHER" id="PTHR32154:SF0">
    <property type="entry name" value="PYRUVATE-FLAVODOXIN OXIDOREDUCTASE-RELATED"/>
    <property type="match status" value="1"/>
</dbReference>
<dbReference type="SMART" id="SM00890">
    <property type="entry name" value="EKR"/>
    <property type="match status" value="1"/>
</dbReference>
<dbReference type="PIRSF" id="PIRSF000159">
    <property type="entry name" value="NifJ"/>
    <property type="match status" value="1"/>
</dbReference>
<keyword evidence="2 9" id="KW-0813">Transport</keyword>
<dbReference type="GO" id="GO:0016903">
    <property type="term" value="F:oxidoreductase activity, acting on the aldehyde or oxo group of donors"/>
    <property type="evidence" value="ECO:0007669"/>
    <property type="project" value="InterPro"/>
</dbReference>
<feature type="site" description="Important for catalytic activity" evidence="11">
    <location>
        <position position="114"/>
    </location>
</feature>
<feature type="site" description="Important for catalytic activity" evidence="11">
    <location>
        <position position="1021"/>
    </location>
</feature>
<dbReference type="FunFam" id="3.40.50.970:FF:000012">
    <property type="entry name" value="Pyruvate:ferredoxin (Flavodoxin) oxidoreductase"/>
    <property type="match status" value="1"/>
</dbReference>
<feature type="binding site" evidence="12">
    <location>
        <position position="847"/>
    </location>
    <ligand>
        <name>[4Fe-4S] cluster</name>
        <dbReference type="ChEBI" id="CHEBI:49883"/>
        <label>3</label>
    </ligand>
</feature>
<dbReference type="InterPro" id="IPR011766">
    <property type="entry name" value="TPP_enzyme_TPP-bd"/>
</dbReference>
<evidence type="ECO:0000256" key="1">
    <source>
        <dbReference type="ARBA" id="ARBA00009032"/>
    </source>
</evidence>
<evidence type="ECO:0000256" key="9">
    <source>
        <dbReference type="PIRNR" id="PIRNR000159"/>
    </source>
</evidence>
<dbReference type="CDD" id="cd07034">
    <property type="entry name" value="TPP_PYR_PFOR_IOR-alpha_like"/>
    <property type="match status" value="1"/>
</dbReference>
<dbReference type="SUPFAM" id="SSF52518">
    <property type="entry name" value="Thiamin diphosphate-binding fold (THDP-binding)"/>
    <property type="match status" value="2"/>
</dbReference>
<feature type="binding site" evidence="10">
    <location>
        <begin position="1016"/>
        <end position="1021"/>
    </location>
    <ligand>
        <name>thiamine diphosphate</name>
        <dbReference type="ChEBI" id="CHEBI:58937"/>
    </ligand>
</feature>
<dbReference type="PROSITE" id="PS00198">
    <property type="entry name" value="4FE4S_FER_1"/>
    <property type="match status" value="1"/>
</dbReference>
<protein>
    <submittedName>
        <fullName evidence="14">Pyruvate:ferredoxin (Flavodoxin) oxidoreductase, homodimeric</fullName>
        <ecNumber evidence="14">1.2.7.-</ecNumber>
    </submittedName>
</protein>
<feature type="domain" description="4Fe-4S ferredoxin-type" evidence="13">
    <location>
        <begin position="745"/>
        <end position="774"/>
    </location>
</feature>
<gene>
    <name evidence="14" type="ORF">SY1_12610</name>
</gene>
<comment type="similarity">
    <text evidence="1 9">Belongs to the pyruvate:ferredoxin/flavodoxin oxidoreductase family.</text>
</comment>
<dbReference type="FunFam" id="3.40.50.970:FF:000041">
    <property type="entry name" value="Pyruvate:ferredoxin (Flavodoxin) oxidoreductase"/>
    <property type="match status" value="1"/>
</dbReference>
<dbReference type="InterPro" id="IPR037112">
    <property type="entry name" value="Pyrv-flavodox_OxR_EKR_sf"/>
</dbReference>
<feature type="binding site" evidence="10">
    <location>
        <position position="114"/>
    </location>
    <ligand>
        <name>pyruvate</name>
        <dbReference type="ChEBI" id="CHEBI:15361"/>
    </ligand>
</feature>
<dbReference type="NCBIfam" id="TIGR02176">
    <property type="entry name" value="pyruv_ox_red"/>
    <property type="match status" value="1"/>
</dbReference>
<evidence type="ECO:0000313" key="14">
    <source>
        <dbReference type="EMBL" id="CBL28394.1"/>
    </source>
</evidence>
<keyword evidence="6 9" id="KW-0560">Oxidoreductase</keyword>
<evidence type="ECO:0000259" key="13">
    <source>
        <dbReference type="PROSITE" id="PS51379"/>
    </source>
</evidence>
<evidence type="ECO:0000256" key="7">
    <source>
        <dbReference type="ARBA" id="ARBA00023004"/>
    </source>
</evidence>
<comment type="cofactor">
    <cofactor evidence="12">
        <name>[4Fe-4S] cluster</name>
        <dbReference type="ChEBI" id="CHEBI:49883"/>
    </cofactor>
    <text evidence="12">Binds 3 [4Fe-4S] clusters per subunit.</text>
</comment>
<dbReference type="InterPro" id="IPR029061">
    <property type="entry name" value="THDP-binding"/>
</dbReference>
<keyword evidence="5 9" id="KW-0249">Electron transport</keyword>
<evidence type="ECO:0000256" key="11">
    <source>
        <dbReference type="PIRSR" id="PIRSR000159-2"/>
    </source>
</evidence>
<feature type="binding site" evidence="12">
    <location>
        <position position="757"/>
    </location>
    <ligand>
        <name>[4Fe-4S] cluster</name>
        <dbReference type="ChEBI" id="CHEBI:49883"/>
        <label>2</label>
    </ligand>
</feature>
<dbReference type="GO" id="GO:0022900">
    <property type="term" value="P:electron transport chain"/>
    <property type="evidence" value="ECO:0007669"/>
    <property type="project" value="InterPro"/>
</dbReference>
<dbReference type="Gene3D" id="3.40.50.920">
    <property type="match status" value="1"/>
</dbReference>
<dbReference type="AlphaFoldDB" id="A0AB94IXI5"/>
<dbReference type="InterPro" id="IPR050722">
    <property type="entry name" value="Pyruvate:ferred/Flavod_OxRd"/>
</dbReference>
<feature type="binding site" evidence="10">
    <location>
        <begin position="987"/>
        <end position="990"/>
    </location>
    <ligand>
        <name>thiamine diphosphate</name>
        <dbReference type="ChEBI" id="CHEBI:58937"/>
    </ligand>
</feature>
<dbReference type="EMBL" id="FP929056">
    <property type="protein sequence ID" value="CBL28394.1"/>
    <property type="molecule type" value="Genomic_DNA"/>
</dbReference>
<dbReference type="EC" id="1.2.7.-" evidence="14"/>
<dbReference type="GO" id="GO:0051539">
    <property type="term" value="F:4 iron, 4 sulfur cluster binding"/>
    <property type="evidence" value="ECO:0007669"/>
    <property type="project" value="UniProtKB-KW"/>
</dbReference>
<evidence type="ECO:0000313" key="15">
    <source>
        <dbReference type="Proteomes" id="UP000008957"/>
    </source>
</evidence>
<dbReference type="Gene3D" id="4.10.780.10">
    <property type="entry name" value="Pyruvate-flavodoxin oxidoreductase, EKR domain"/>
    <property type="match status" value="1"/>
</dbReference>
<feature type="binding site" evidence="12">
    <location>
        <position position="706"/>
    </location>
    <ligand>
        <name>[4Fe-4S] cluster</name>
        <dbReference type="ChEBI" id="CHEBI:49883"/>
        <label>2</label>
    </ligand>
</feature>
<name>A0AB94IXI5_9BACT</name>
<dbReference type="InterPro" id="IPR019752">
    <property type="entry name" value="Pyrv/ketoisovalerate_OxRed_cat"/>
</dbReference>
<dbReference type="FunFam" id="3.30.70.20:FF:000022">
    <property type="entry name" value="Pyruvate:ferredoxin (Flavodoxin) oxidoreductase"/>
    <property type="match status" value="1"/>
</dbReference>
<feature type="binding site" evidence="10">
    <location>
        <position position="31"/>
    </location>
    <ligand>
        <name>pyruvate</name>
        <dbReference type="ChEBI" id="CHEBI:15361"/>
    </ligand>
</feature>
<evidence type="ECO:0000256" key="6">
    <source>
        <dbReference type="ARBA" id="ARBA00023002"/>
    </source>
</evidence>
<feature type="binding site" evidence="12">
    <location>
        <position position="702"/>
    </location>
    <ligand>
        <name>[4Fe-4S] cluster</name>
        <dbReference type="ChEBI" id="CHEBI:49883"/>
        <label>1</label>
    </ligand>
</feature>
<keyword evidence="15" id="KW-1185">Reference proteome</keyword>
<dbReference type="InterPro" id="IPR033412">
    <property type="entry name" value="PFOR_II"/>
</dbReference>
<keyword evidence="3 12" id="KW-0004">4Fe-4S</keyword>
<evidence type="ECO:0000256" key="10">
    <source>
        <dbReference type="PIRSR" id="PIRSR000159-1"/>
    </source>
</evidence>
<dbReference type="InterPro" id="IPR017900">
    <property type="entry name" value="4Fe4S_Fe_S_CS"/>
</dbReference>
<feature type="binding site" evidence="12">
    <location>
        <position position="1096"/>
    </location>
    <ligand>
        <name>[4Fe-4S] cluster</name>
        <dbReference type="ChEBI" id="CHEBI:49883"/>
        <label>3</label>
    </ligand>
</feature>
<dbReference type="SUPFAM" id="SSF53323">
    <property type="entry name" value="Pyruvate-ferredoxin oxidoreductase, PFOR, domain III"/>
    <property type="match status" value="1"/>
</dbReference>
<dbReference type="Gene3D" id="3.40.920.10">
    <property type="entry name" value="Pyruvate-ferredoxin oxidoreductase, PFOR, domain III"/>
    <property type="match status" value="1"/>
</dbReference>
<dbReference type="GO" id="GO:0006979">
    <property type="term" value="P:response to oxidative stress"/>
    <property type="evidence" value="ECO:0007669"/>
    <property type="project" value="TreeGrafter"/>
</dbReference>
<sequence length="1201" mass="131198">MKRNWKTMDGNEAVAHVAYAFSEMATIYPITPSSPMPEHIDEWAAHGRKNIFGKTVKVTEMQSEGGAAGAIHGALSAGALASTFTASQGLLLMLPNMFKIAGELLPGVFHVSARALATHALSIFGDHSDVMTCRMTGFTMLAAGSVQEAADLAAVAHLTAIETSVPVLNFFDGFRTSHEIQKIDVYDYADLAKLVDYDAIEAFRERAMRPENPFVKGTAQNPDIFFQAKEASQPYFDRVPDVVAEYMRQVSKLHGREYYPFQYYGAPDAERVVVAIGSVCQATEEVVDWMNARGEKVGLIEVHLYRPFSPKYFFRALPSTVKAIAVLDRCKETGALGGPLYEDVRSMFFDYGPNAPKVVGGRYGLGSKDTTPSCIKTVFDNLKLYEPRNDFTIGIVDDVNDSSLPMQDHIDTAAEGTVCCKFWGLGSDGTVGANKNSIKIIGDHTDMYAQGYFDYDSKKSGGITVSHLRFGKSPIKSTYLIDSADFIACHKQEYVNQYDLTAGLKKGGTFLLNTQWTTPEALEEHLPSDLKRKLANLGAKFYVINAVDEAQKIGLGNRTNSIMQAAFFKLANVIPIDDAVQYMKQAIVDTYGRKGEKVVKMNHDAVDAGLKSLIEIKIPEGWSAAPDQVVQKRGVPDEIPEFVTGQCQVINAQKGNDLPASAFTGEYVDGRFPSGTAAYEKRGVAVNVPEWNGEKCIQCNQCSMVCPHAAIRPFLLDAAEQEAAPKDFGAVDPKAKALKEAGYRYKIQVDTLDCLGCGNCADICPVKALEMKPTASQEGEIDNWTYAVEGVADKDKVVDKFTVQGSQFQRPLLEFSGACAGCGETPYAKLITQLFGDRMIIANATGCSSIWGGSAPNMPYTVNAEGRGPAWANSLFEDNAEYGYGMKLSVNVKTNYLVEAVTSLIKMECVPEEYKKVLQEWLDTHLDGEKSKASAAKVEELLDEVFCCCGGHEHEHADLGDEAMAEFSKIAEYHDYLVKKSVWIFGGDGWGYDIGYGGLDHVLGSGEDINVLVLDTEVYSNTGGQASKSTPTAAIAQFAASGKRVRKKDLGRMAMTYGHVYVAQVAMGADKNQLLKALKEAEAHKGPSLIIAYAPCINHGIKAGMGKTQAQSKNAVEAGYWHLYRCNPSLAAEGKNPFILDSKAPTKDYKEFLMSEVRYASLKLGFPDIADKLFEQAAQEARERYETYKAMAEMGPVPVKA</sequence>
<evidence type="ECO:0000256" key="3">
    <source>
        <dbReference type="ARBA" id="ARBA00022485"/>
    </source>
</evidence>
<dbReference type="Pfam" id="PF12838">
    <property type="entry name" value="Fer4_7"/>
    <property type="match status" value="1"/>
</dbReference>
<keyword evidence="7 12" id="KW-0408">Iron</keyword>
<organism evidence="14 15">
    <name type="scientific">Fretibacterium fastidiosum</name>
    <dbReference type="NCBI Taxonomy" id="651822"/>
    <lineage>
        <taxon>Bacteria</taxon>
        <taxon>Thermotogati</taxon>
        <taxon>Synergistota</taxon>
        <taxon>Synergistia</taxon>
        <taxon>Synergistales</taxon>
        <taxon>Aminobacteriaceae</taxon>
        <taxon>Fretibacterium</taxon>
    </lineage>
</organism>
<feature type="binding site" evidence="10">
    <location>
        <position position="64"/>
    </location>
    <ligand>
        <name>thiamine diphosphate</name>
        <dbReference type="ChEBI" id="CHEBI:58937"/>
    </ligand>
</feature>
<feature type="binding site" evidence="12">
    <location>
        <position position="819"/>
    </location>
    <ligand>
        <name>[4Fe-4S] cluster</name>
        <dbReference type="ChEBI" id="CHEBI:49883"/>
        <label>3</label>
    </ligand>
</feature>
<dbReference type="KEGG" id="sbr:SY1_12610"/>
<dbReference type="Pfam" id="PF01855">
    <property type="entry name" value="POR_N"/>
    <property type="match status" value="1"/>
</dbReference>
<dbReference type="CDD" id="cd03377">
    <property type="entry name" value="TPP_PFOR_PNO"/>
    <property type="match status" value="1"/>
</dbReference>
<dbReference type="PROSITE" id="PS51379">
    <property type="entry name" value="4FE4S_FER_2"/>
    <property type="match status" value="2"/>
</dbReference>
<proteinExistence type="inferred from homology"/>
<feature type="binding site" evidence="10">
    <location>
        <position position="847"/>
    </location>
    <ligand>
        <name>thiamine diphosphate</name>
        <dbReference type="ChEBI" id="CHEBI:58937"/>
    </ligand>
</feature>
<accession>A0AB94IXI5</accession>
<feature type="binding site" evidence="12">
    <location>
        <position position="760"/>
    </location>
    <ligand>
        <name>[4Fe-4S] cluster</name>
        <dbReference type="ChEBI" id="CHEBI:49883"/>
        <label>2</label>
    </ligand>
</feature>
<keyword evidence="14" id="KW-0670">Pyruvate</keyword>
<feature type="binding site" evidence="12">
    <location>
        <position position="754"/>
    </location>
    <ligand>
        <name>[4Fe-4S] cluster</name>
        <dbReference type="ChEBI" id="CHEBI:49883"/>
        <label>2</label>
    </ligand>
</feature>
<dbReference type="Pfam" id="PF17147">
    <property type="entry name" value="PFOR_II"/>
    <property type="match status" value="1"/>
</dbReference>
<evidence type="ECO:0000256" key="5">
    <source>
        <dbReference type="ARBA" id="ARBA00022982"/>
    </source>
</evidence>
<dbReference type="SUPFAM" id="SSF52922">
    <property type="entry name" value="TK C-terminal domain-like"/>
    <property type="match status" value="1"/>
</dbReference>
<feature type="binding site" evidence="12">
    <location>
        <position position="696"/>
    </location>
    <ligand>
        <name>[4Fe-4S] cluster</name>
        <dbReference type="ChEBI" id="CHEBI:49883"/>
        <label>1</label>
    </ligand>
</feature>
<dbReference type="Gene3D" id="3.30.70.20">
    <property type="match status" value="1"/>
</dbReference>
<reference evidence="15" key="1">
    <citation type="submission" date="2010-03" db="EMBL/GenBank/DDBJ databases">
        <title>The genome sequence of Synergistetes sp. SGP1.</title>
        <authorList>
            <consortium name="metaHIT consortium -- http://www.metahit.eu/"/>
            <person name="Pajon A."/>
            <person name="Turner K."/>
            <person name="Parkhill J."/>
            <person name="Wade W."/>
            <person name="Vartoukian S."/>
        </authorList>
    </citation>
    <scope>NUCLEOTIDE SEQUENCE [LARGE SCALE GENOMIC DNA]</scope>
    <source>
        <strain evidence="15">SGP1</strain>
    </source>
</reference>
<feature type="site" description="Important for catalytic activity" evidence="11">
    <location>
        <position position="64"/>
    </location>
</feature>